<sequence>MATFSDRRPNFHARLHLFAHCQKSSQAKPSCLRITPNCQVVSANAQPIQKVTVKKNKLPRVRSPSQTPSVTYVADSQNNPNCQVVSANAQPIHRFPAYDHRAKLRPSPTLLIHRSTQANSNNPNCQVVSANAQPIHQVTVKKTSIPAYDHRAKLRPSPTLLIHSLPYPARRAQWKTWQIAWTRTLSVSWKYCINIFWTKFPLHFKAQNINDEVLLELTDDKIAKLNLSIGYETMLYQEIAKLKKAQFGESSSAQTPSAITTQTSSESGTNQSAINGGPEPTSKWVYQALEEDTSFAQSVLYPILNKKLVPNNNQINLMVRILGKKATNIYGFYPTTETKHQIALDIIDQFQQLSQTAKPGGPPESAFFYHNNGKGPGKAHKGKIFKFFGNGTVTLPADKKKFPRSAKTVHNIDDDIIKANEKCAKRAANKDNFEIQDAFARLNQDTYDKYNNVKKLFAMGNLTNLTTFDDVEDGALRGCLNIMNRLDFRGIKRKYTEEESIVQTLARPLIRWVK</sequence>
<evidence type="ECO:0000256" key="1">
    <source>
        <dbReference type="SAM" id="MobiDB-lite"/>
    </source>
</evidence>
<feature type="compositionally biased region" description="Polar residues" evidence="1">
    <location>
        <begin position="253"/>
        <end position="274"/>
    </location>
</feature>
<protein>
    <submittedName>
        <fullName evidence="2">Uncharacterized protein</fullName>
    </submittedName>
</protein>
<dbReference type="AlphaFoldDB" id="A0ABD1CMY1"/>
<dbReference type="Gene3D" id="1.10.150.50">
    <property type="entry name" value="Transcription Factor, Ets-1"/>
    <property type="match status" value="1"/>
</dbReference>
<organism evidence="2 3">
    <name type="scientific">Culex pipiens pipiens</name>
    <name type="common">Northern house mosquito</name>
    <dbReference type="NCBI Taxonomy" id="38569"/>
    <lineage>
        <taxon>Eukaryota</taxon>
        <taxon>Metazoa</taxon>
        <taxon>Ecdysozoa</taxon>
        <taxon>Arthropoda</taxon>
        <taxon>Hexapoda</taxon>
        <taxon>Insecta</taxon>
        <taxon>Pterygota</taxon>
        <taxon>Neoptera</taxon>
        <taxon>Endopterygota</taxon>
        <taxon>Diptera</taxon>
        <taxon>Nematocera</taxon>
        <taxon>Culicoidea</taxon>
        <taxon>Culicidae</taxon>
        <taxon>Culicinae</taxon>
        <taxon>Culicini</taxon>
        <taxon>Culex</taxon>
        <taxon>Culex</taxon>
    </lineage>
</organism>
<reference evidence="2 3" key="1">
    <citation type="submission" date="2024-05" db="EMBL/GenBank/DDBJ databases">
        <title>Culex pipiens pipiens assembly and annotation.</title>
        <authorList>
            <person name="Alout H."/>
            <person name="Durand T."/>
        </authorList>
    </citation>
    <scope>NUCLEOTIDE SEQUENCE [LARGE SCALE GENOMIC DNA]</scope>
    <source>
        <strain evidence="2">HA-2024</strain>
        <tissue evidence="2">Whole body</tissue>
    </source>
</reference>
<name>A0ABD1CMY1_CULPP</name>
<dbReference type="InterPro" id="IPR013761">
    <property type="entry name" value="SAM/pointed_sf"/>
</dbReference>
<dbReference type="EMBL" id="JBEHCU010010755">
    <property type="protein sequence ID" value="KAL1377767.1"/>
    <property type="molecule type" value="Genomic_DNA"/>
</dbReference>
<proteinExistence type="predicted"/>
<evidence type="ECO:0000313" key="3">
    <source>
        <dbReference type="Proteomes" id="UP001562425"/>
    </source>
</evidence>
<dbReference type="Proteomes" id="UP001562425">
    <property type="component" value="Unassembled WGS sequence"/>
</dbReference>
<feature type="region of interest" description="Disordered" evidence="1">
    <location>
        <begin position="253"/>
        <end position="278"/>
    </location>
</feature>
<comment type="caution">
    <text evidence="2">The sequence shown here is derived from an EMBL/GenBank/DDBJ whole genome shotgun (WGS) entry which is preliminary data.</text>
</comment>
<evidence type="ECO:0000313" key="2">
    <source>
        <dbReference type="EMBL" id="KAL1377767.1"/>
    </source>
</evidence>
<keyword evidence="3" id="KW-1185">Reference proteome</keyword>
<accession>A0ABD1CMY1</accession>
<gene>
    <name evidence="2" type="ORF">pipiens_016030</name>
</gene>
<feature type="non-terminal residue" evidence="2">
    <location>
        <position position="514"/>
    </location>
</feature>